<organism evidence="2 3">
    <name type="scientific">Portunus trituberculatus</name>
    <name type="common">Swimming crab</name>
    <name type="synonym">Neptunus trituberculatus</name>
    <dbReference type="NCBI Taxonomy" id="210409"/>
    <lineage>
        <taxon>Eukaryota</taxon>
        <taxon>Metazoa</taxon>
        <taxon>Ecdysozoa</taxon>
        <taxon>Arthropoda</taxon>
        <taxon>Crustacea</taxon>
        <taxon>Multicrustacea</taxon>
        <taxon>Malacostraca</taxon>
        <taxon>Eumalacostraca</taxon>
        <taxon>Eucarida</taxon>
        <taxon>Decapoda</taxon>
        <taxon>Pleocyemata</taxon>
        <taxon>Brachyura</taxon>
        <taxon>Eubrachyura</taxon>
        <taxon>Portunoidea</taxon>
        <taxon>Portunidae</taxon>
        <taxon>Portuninae</taxon>
        <taxon>Portunus</taxon>
    </lineage>
</organism>
<reference evidence="2 3" key="1">
    <citation type="submission" date="2019-05" db="EMBL/GenBank/DDBJ databases">
        <title>Another draft genome of Portunus trituberculatus and its Hox gene families provides insights of decapod evolution.</title>
        <authorList>
            <person name="Jeong J.-H."/>
            <person name="Song I."/>
            <person name="Kim S."/>
            <person name="Choi T."/>
            <person name="Kim D."/>
            <person name="Ryu S."/>
            <person name="Kim W."/>
        </authorList>
    </citation>
    <scope>NUCLEOTIDE SEQUENCE [LARGE SCALE GENOMIC DNA]</scope>
    <source>
        <tissue evidence="2">Muscle</tissue>
    </source>
</reference>
<keyword evidence="3" id="KW-1185">Reference proteome</keyword>
<proteinExistence type="predicted"/>
<evidence type="ECO:0000313" key="3">
    <source>
        <dbReference type="Proteomes" id="UP000324222"/>
    </source>
</evidence>
<feature type="compositionally biased region" description="Basic and acidic residues" evidence="1">
    <location>
        <begin position="13"/>
        <end position="26"/>
    </location>
</feature>
<feature type="region of interest" description="Disordered" evidence="1">
    <location>
        <begin position="13"/>
        <end position="59"/>
    </location>
</feature>
<dbReference type="AlphaFoldDB" id="A0A5B7K491"/>
<evidence type="ECO:0000256" key="1">
    <source>
        <dbReference type="SAM" id="MobiDB-lite"/>
    </source>
</evidence>
<gene>
    <name evidence="2" type="ORF">E2C01_096879</name>
</gene>
<dbReference type="EMBL" id="VSRR010126819">
    <property type="protein sequence ID" value="MPD01357.1"/>
    <property type="molecule type" value="Genomic_DNA"/>
</dbReference>
<feature type="compositionally biased region" description="Polar residues" evidence="1">
    <location>
        <begin position="39"/>
        <end position="59"/>
    </location>
</feature>
<comment type="caution">
    <text evidence="2">The sequence shown here is derived from an EMBL/GenBank/DDBJ whole genome shotgun (WGS) entry which is preliminary data.</text>
</comment>
<accession>A0A5B7K491</accession>
<name>A0A5B7K491_PORTR</name>
<evidence type="ECO:0000313" key="2">
    <source>
        <dbReference type="EMBL" id="MPD01357.1"/>
    </source>
</evidence>
<dbReference type="Proteomes" id="UP000324222">
    <property type="component" value="Unassembled WGS sequence"/>
</dbReference>
<protein>
    <submittedName>
        <fullName evidence="2">Uncharacterized protein</fullName>
    </submittedName>
</protein>
<sequence length="73" mass="8217">MRGWDWWCSARPDQEKRDEAGDDKTVGCRLKREHPDGPSSASVSLRTAINASSTPTRHATTPYGCLLRSLWMI</sequence>